<dbReference type="OrthoDB" id="270720at2759"/>
<dbReference type="Gene3D" id="2.20.110.10">
    <property type="entry name" value="Histone H3 K4-specific methyltransferase SET7/9 N-terminal domain"/>
    <property type="match status" value="3"/>
</dbReference>
<evidence type="ECO:0000256" key="5">
    <source>
        <dbReference type="ARBA" id="ARBA00045851"/>
    </source>
</evidence>
<dbReference type="EMBL" id="PZQS01000004">
    <property type="protein sequence ID" value="PVD31236.1"/>
    <property type="molecule type" value="Genomic_DNA"/>
</dbReference>
<dbReference type="InterPro" id="IPR003409">
    <property type="entry name" value="MORN"/>
</dbReference>
<keyword evidence="7" id="KW-1185">Reference proteome</keyword>
<protein>
    <recommendedName>
        <fullName evidence="4">MORN repeat-containing protein 3</fullName>
    </recommendedName>
</protein>
<dbReference type="SMART" id="SM00698">
    <property type="entry name" value="MORN"/>
    <property type="match status" value="6"/>
</dbReference>
<comment type="function">
    <text evidence="5">Assembles a suppression complex (suppresome) by tethering SIRT1 and MDM2 to regulate composite modifications of p53/TP53. Confers both deacetylation-mediated functional inactivation, by SIRT1, and ubiquitination-dependent degradation, by MDM2, of p53/TP53, promoting a proliferative and cell survival behaviors. May play a role in the regulation of spermatogenesis.</text>
</comment>
<dbReference type="InterPro" id="IPR052472">
    <property type="entry name" value="MORN3"/>
</dbReference>
<keyword evidence="3" id="KW-0968">Cytoplasmic vesicle</keyword>
<name>A0A2T7PCT4_POMCA</name>
<evidence type="ECO:0000256" key="2">
    <source>
        <dbReference type="ARBA" id="ARBA00022737"/>
    </source>
</evidence>
<dbReference type="AlphaFoldDB" id="A0A2T7PCT4"/>
<comment type="caution">
    <text evidence="6">The sequence shown here is derived from an EMBL/GenBank/DDBJ whole genome shotgun (WGS) entry which is preliminary data.</text>
</comment>
<evidence type="ECO:0000313" key="6">
    <source>
        <dbReference type="EMBL" id="PVD31236.1"/>
    </source>
</evidence>
<gene>
    <name evidence="6" type="ORF">C0Q70_06648</name>
</gene>
<reference evidence="6 7" key="1">
    <citation type="submission" date="2018-04" db="EMBL/GenBank/DDBJ databases">
        <title>The genome of golden apple snail Pomacea canaliculata provides insight into stress tolerance and invasive adaptation.</title>
        <authorList>
            <person name="Liu C."/>
            <person name="Liu B."/>
            <person name="Ren Y."/>
            <person name="Zhang Y."/>
            <person name="Wang H."/>
            <person name="Li S."/>
            <person name="Jiang F."/>
            <person name="Yin L."/>
            <person name="Zhang G."/>
            <person name="Qian W."/>
            <person name="Fan W."/>
        </authorList>
    </citation>
    <scope>NUCLEOTIDE SEQUENCE [LARGE SCALE GENOMIC DNA]</scope>
    <source>
        <strain evidence="6">SZHN2017</strain>
        <tissue evidence="6">Muscle</tissue>
    </source>
</reference>
<dbReference type="GO" id="GO:0001669">
    <property type="term" value="C:acrosomal vesicle"/>
    <property type="evidence" value="ECO:0007669"/>
    <property type="project" value="UniProtKB-SubCell"/>
</dbReference>
<dbReference type="PANTHER" id="PTHR46511">
    <property type="entry name" value="MORN REPEAT-CONTAINING PROTEIN 3"/>
    <property type="match status" value="1"/>
</dbReference>
<comment type="subcellular location">
    <subcellularLocation>
        <location evidence="1">Cytoplasmic vesicle</location>
        <location evidence="1">Secretory vesicle</location>
        <location evidence="1">Acrosome</location>
    </subcellularLocation>
</comment>
<dbReference type="Pfam" id="PF02493">
    <property type="entry name" value="MORN"/>
    <property type="match status" value="6"/>
</dbReference>
<evidence type="ECO:0000313" key="7">
    <source>
        <dbReference type="Proteomes" id="UP000245119"/>
    </source>
</evidence>
<keyword evidence="2" id="KW-0677">Repeat</keyword>
<evidence type="ECO:0000256" key="1">
    <source>
        <dbReference type="ARBA" id="ARBA00004218"/>
    </source>
</evidence>
<dbReference type="PANTHER" id="PTHR46511:SF1">
    <property type="entry name" value="MORN REPEAT-CONTAINING PROTEIN 3"/>
    <property type="match status" value="1"/>
</dbReference>
<evidence type="ECO:0000256" key="3">
    <source>
        <dbReference type="ARBA" id="ARBA00023329"/>
    </source>
</evidence>
<sequence>MPIVKTPKEAEPPWKDWDRRAQKKGIHHTVYSVNGDQYTGDWLDNKKDGKGTYKWKDTGCIYEGDWKKNKRNGFGTLSYPDGRGGYKKEYSGGWKNDLRHGYGTEFYTDDEYYEGEWYAGKRSGWGRMYYKDGTIYEGEWYDDECSGQGMMRLANENRYEGSWKNGKRNGPGKFYYLDTGQLFEGVWVDNTPKCGSMRDFGRDHAPDPTPYPIPAIELKNPNNVLAEVEEKFLQDLD</sequence>
<evidence type="ECO:0000256" key="4">
    <source>
        <dbReference type="ARBA" id="ARBA00039854"/>
    </source>
</evidence>
<dbReference type="STRING" id="400727.A0A2T7PCT4"/>
<proteinExistence type="predicted"/>
<dbReference type="SUPFAM" id="SSF82185">
    <property type="entry name" value="Histone H3 K4-specific methyltransferase SET7/9 N-terminal domain"/>
    <property type="match status" value="2"/>
</dbReference>
<dbReference type="Proteomes" id="UP000245119">
    <property type="component" value="Linkage Group LG4"/>
</dbReference>
<accession>A0A2T7PCT4</accession>
<dbReference type="OMA" id="CGIMIDF"/>
<organism evidence="6 7">
    <name type="scientific">Pomacea canaliculata</name>
    <name type="common">Golden apple snail</name>
    <dbReference type="NCBI Taxonomy" id="400727"/>
    <lineage>
        <taxon>Eukaryota</taxon>
        <taxon>Metazoa</taxon>
        <taxon>Spiralia</taxon>
        <taxon>Lophotrochozoa</taxon>
        <taxon>Mollusca</taxon>
        <taxon>Gastropoda</taxon>
        <taxon>Caenogastropoda</taxon>
        <taxon>Architaenioglossa</taxon>
        <taxon>Ampullarioidea</taxon>
        <taxon>Ampullariidae</taxon>
        <taxon>Pomacea</taxon>
    </lineage>
</organism>